<dbReference type="InterPro" id="IPR027417">
    <property type="entry name" value="P-loop_NTPase"/>
</dbReference>
<dbReference type="EMBL" id="JACHXU010000035">
    <property type="protein sequence ID" value="MBB3210313.1"/>
    <property type="molecule type" value="Genomic_DNA"/>
</dbReference>
<feature type="transmembrane region" description="Helical" evidence="2">
    <location>
        <begin position="266"/>
        <end position="287"/>
    </location>
</feature>
<dbReference type="SUPFAM" id="SSF52540">
    <property type="entry name" value="P-loop containing nucleoside triphosphate hydrolases"/>
    <property type="match status" value="1"/>
</dbReference>
<feature type="transmembrane region" description="Helical" evidence="2">
    <location>
        <begin position="400"/>
        <end position="426"/>
    </location>
</feature>
<feature type="transmembrane region" description="Helical" evidence="2">
    <location>
        <begin position="432"/>
        <end position="455"/>
    </location>
</feature>
<dbReference type="GO" id="GO:0005525">
    <property type="term" value="F:GTP binding"/>
    <property type="evidence" value="ECO:0007669"/>
    <property type="project" value="InterPro"/>
</dbReference>
<dbReference type="InterPro" id="IPR030389">
    <property type="entry name" value="G_FEOB_dom"/>
</dbReference>
<protein>
    <submittedName>
        <fullName evidence="4">Ferrous iron transport protein B</fullName>
    </submittedName>
</protein>
<dbReference type="PROSITE" id="PS51711">
    <property type="entry name" value="G_FEOB"/>
    <property type="match status" value="1"/>
</dbReference>
<dbReference type="InterPro" id="IPR006073">
    <property type="entry name" value="GTP-bd"/>
</dbReference>
<evidence type="ECO:0000256" key="2">
    <source>
        <dbReference type="SAM" id="Phobius"/>
    </source>
</evidence>
<comment type="caution">
    <text evidence="4">The sequence shown here is derived from an EMBL/GenBank/DDBJ whole genome shotgun (WGS) entry which is preliminary data.</text>
</comment>
<dbReference type="InterPro" id="IPR050860">
    <property type="entry name" value="FeoB_GTPase"/>
</dbReference>
<evidence type="ECO:0000256" key="1">
    <source>
        <dbReference type="SAM" id="MobiDB-lite"/>
    </source>
</evidence>
<dbReference type="Gene3D" id="3.40.50.300">
    <property type="entry name" value="P-loop containing nucleotide triphosphate hydrolases"/>
    <property type="match status" value="1"/>
</dbReference>
<dbReference type="RefSeq" id="WP_184309537.1">
    <property type="nucleotide sequence ID" value="NZ_JACHXU010000035.1"/>
</dbReference>
<keyword evidence="2" id="KW-0472">Membrane</keyword>
<keyword evidence="2" id="KW-1133">Transmembrane helix</keyword>
<feature type="region of interest" description="Disordered" evidence="1">
    <location>
        <begin position="1"/>
        <end position="24"/>
    </location>
</feature>
<feature type="domain" description="FeoB-type G" evidence="3">
    <location>
        <begin position="23"/>
        <end position="189"/>
    </location>
</feature>
<dbReference type="Pfam" id="PF07670">
    <property type="entry name" value="Gate"/>
    <property type="match status" value="2"/>
</dbReference>
<sequence length="686" mass="74244">MSTSVDSTESEFSDASGDKKSGDKVVAMLGNPNVGKTSMFNRLTNLLAKTSNFPGTTIDRRIGRVELSSGKSITLVDLPGMYSLEASSPEEKVARDFVLGQSDQVPDAVLIVVDATNLQRTLFVARQALQQGRPTLVAVNFIEAARRRGIEIDLNTLGRKLGCPVVGVSARTGEGFDRLKSQLAILLAGPALPLLITGGSPECPPTPAENVLTVITDDESCGSCRVCPFADGHQWASALARESIRDGSVVSDETADKVDQFLTHRLIGPIVFALVMVVAFSLVFWFAQVPMEWLDNGFGMLASWVSRFLPEGDIQSLVVDGIIGGVGGVMVFLPQIFILFFMLALLEDSGYLARAVVVVDRWMRRVGLPGQAFVPLLAAHACAIPAIMATKVIESRRDRLAAIMVIPLMTCSARLPVYTIIAAMLFPSTPVYAAMLFASAYVLGMVAAFVVAFLLKLTVLPGEPSPLILDLPPYRAPSLRNALRYAYERGWMFLRDAGTVILVISMIIWALSTYPKLSDESFAEEMSSRNVAVDQLSEDELAGVRAAVDQEHAIIGRLGRVVAPVFEPIGFDWKISVGVMTSFAAREVVVSTLSILYGLGPEPDDESSLKDRLSSATYADGRPVFTTATCVSLLVFFVLAMQCLPTQAVTKKETGSWKWAAFQFVYMTLLAYAAAFVAYQTISMIS</sequence>
<dbReference type="CDD" id="cd01879">
    <property type="entry name" value="FeoB"/>
    <property type="match status" value="1"/>
</dbReference>
<keyword evidence="5" id="KW-1185">Reference proteome</keyword>
<reference evidence="4 5" key="1">
    <citation type="submission" date="2020-08" db="EMBL/GenBank/DDBJ databases">
        <title>Genomic Encyclopedia of Type Strains, Phase III (KMG-III): the genomes of soil and plant-associated and newly described type strains.</title>
        <authorList>
            <person name="Whitman W."/>
        </authorList>
    </citation>
    <scope>NUCLEOTIDE SEQUENCE [LARGE SCALE GENOMIC DNA]</scope>
    <source>
        <strain evidence="4 5">CECT 8075</strain>
    </source>
</reference>
<organism evidence="4 5">
    <name type="scientific">Aporhodopirellula rubra</name>
    <dbReference type="NCBI Taxonomy" id="980271"/>
    <lineage>
        <taxon>Bacteria</taxon>
        <taxon>Pseudomonadati</taxon>
        <taxon>Planctomycetota</taxon>
        <taxon>Planctomycetia</taxon>
        <taxon>Pirellulales</taxon>
        <taxon>Pirellulaceae</taxon>
        <taxon>Aporhodopirellula</taxon>
    </lineage>
</organism>
<keyword evidence="2" id="KW-0812">Transmembrane</keyword>
<feature type="transmembrane region" description="Helical" evidence="2">
    <location>
        <begin position="624"/>
        <end position="644"/>
    </location>
</feature>
<dbReference type="Pfam" id="PF02421">
    <property type="entry name" value="FeoB_N"/>
    <property type="match status" value="1"/>
</dbReference>
<dbReference type="Proteomes" id="UP000536179">
    <property type="component" value="Unassembled WGS sequence"/>
</dbReference>
<feature type="transmembrane region" description="Helical" evidence="2">
    <location>
        <begin position="493"/>
        <end position="512"/>
    </location>
</feature>
<dbReference type="AlphaFoldDB" id="A0A7W5E680"/>
<feature type="transmembrane region" description="Helical" evidence="2">
    <location>
        <begin position="322"/>
        <end position="346"/>
    </location>
</feature>
<gene>
    <name evidence="4" type="ORF">FHS27_006160</name>
</gene>
<accession>A0A7W5E680</accession>
<dbReference type="PANTHER" id="PTHR43185">
    <property type="entry name" value="FERROUS IRON TRANSPORT PROTEIN B"/>
    <property type="match status" value="1"/>
</dbReference>
<feature type="transmembrane region" description="Helical" evidence="2">
    <location>
        <begin position="664"/>
        <end position="682"/>
    </location>
</feature>
<dbReference type="GO" id="GO:0015093">
    <property type="term" value="F:ferrous iron transmembrane transporter activity"/>
    <property type="evidence" value="ECO:0007669"/>
    <property type="project" value="InterPro"/>
</dbReference>
<dbReference type="InterPro" id="IPR011642">
    <property type="entry name" value="Gate_dom"/>
</dbReference>
<evidence type="ECO:0000313" key="5">
    <source>
        <dbReference type="Proteomes" id="UP000536179"/>
    </source>
</evidence>
<dbReference type="InterPro" id="IPR011640">
    <property type="entry name" value="Fe2_transport_prot_B_C"/>
</dbReference>
<proteinExistence type="predicted"/>
<dbReference type="Pfam" id="PF07664">
    <property type="entry name" value="FeoB_C"/>
    <property type="match status" value="1"/>
</dbReference>
<dbReference type="PRINTS" id="PR00326">
    <property type="entry name" value="GTP1OBG"/>
</dbReference>
<dbReference type="GO" id="GO:0005886">
    <property type="term" value="C:plasma membrane"/>
    <property type="evidence" value="ECO:0007669"/>
    <property type="project" value="TreeGrafter"/>
</dbReference>
<name>A0A7W5E680_9BACT</name>
<evidence type="ECO:0000313" key="4">
    <source>
        <dbReference type="EMBL" id="MBB3210313.1"/>
    </source>
</evidence>
<evidence type="ECO:0000259" key="3">
    <source>
        <dbReference type="PROSITE" id="PS51711"/>
    </source>
</evidence>
<dbReference type="PANTHER" id="PTHR43185:SF1">
    <property type="entry name" value="FE(2+) TRANSPORTER FEOB"/>
    <property type="match status" value="1"/>
</dbReference>